<dbReference type="Proteomes" id="UP000540685">
    <property type="component" value="Unassembled WGS sequence"/>
</dbReference>
<accession>A0A7W9MJU7</accession>
<proteinExistence type="predicted"/>
<name>A0A7W9MJU7_9ACTN</name>
<dbReference type="SUPFAM" id="SSF54593">
    <property type="entry name" value="Glyoxalase/Bleomycin resistance protein/Dihydroxybiphenyl dioxygenase"/>
    <property type="match status" value="1"/>
</dbReference>
<evidence type="ECO:0000256" key="1">
    <source>
        <dbReference type="SAM" id="MobiDB-lite"/>
    </source>
</evidence>
<dbReference type="EMBL" id="JACHMP010000001">
    <property type="protein sequence ID" value="MBB5823647.1"/>
    <property type="molecule type" value="Genomic_DNA"/>
</dbReference>
<protein>
    <submittedName>
        <fullName evidence="2">Uncharacterized protein</fullName>
    </submittedName>
</protein>
<dbReference type="Gene3D" id="3.10.180.10">
    <property type="entry name" value="2,3-Dihydroxybiphenyl 1,2-Dioxygenase, domain 1"/>
    <property type="match status" value="1"/>
</dbReference>
<feature type="compositionally biased region" description="Low complexity" evidence="1">
    <location>
        <begin position="76"/>
        <end position="86"/>
    </location>
</feature>
<dbReference type="AlphaFoldDB" id="A0A7W9MJU7"/>
<reference evidence="2 3" key="1">
    <citation type="submission" date="2020-08" db="EMBL/GenBank/DDBJ databases">
        <title>Sequencing the genomes of 1000 actinobacteria strains.</title>
        <authorList>
            <person name="Klenk H.-P."/>
        </authorList>
    </citation>
    <scope>NUCLEOTIDE SEQUENCE [LARGE SCALE GENOMIC DNA]</scope>
    <source>
        <strain evidence="2 3">DSM 46887</strain>
    </source>
</reference>
<evidence type="ECO:0000313" key="3">
    <source>
        <dbReference type="Proteomes" id="UP000540685"/>
    </source>
</evidence>
<gene>
    <name evidence="2" type="ORF">F4562_006709</name>
</gene>
<keyword evidence="3" id="KW-1185">Reference proteome</keyword>
<organism evidence="2 3">
    <name type="scientific">Streptosporangium becharense</name>
    <dbReference type="NCBI Taxonomy" id="1816182"/>
    <lineage>
        <taxon>Bacteria</taxon>
        <taxon>Bacillati</taxon>
        <taxon>Actinomycetota</taxon>
        <taxon>Actinomycetes</taxon>
        <taxon>Streptosporangiales</taxon>
        <taxon>Streptosporangiaceae</taxon>
        <taxon>Streptosporangium</taxon>
    </lineage>
</organism>
<comment type="caution">
    <text evidence="2">The sequence shown here is derived from an EMBL/GenBank/DDBJ whole genome shotgun (WGS) entry which is preliminary data.</text>
</comment>
<feature type="region of interest" description="Disordered" evidence="1">
    <location>
        <begin position="76"/>
        <end position="95"/>
    </location>
</feature>
<dbReference type="InterPro" id="IPR029068">
    <property type="entry name" value="Glyas_Bleomycin-R_OHBP_Dase"/>
</dbReference>
<sequence>MANEITVPLLPCRSIDEIVEFYTMLGFIRTYYQVRPNPYVSLRREDLQLHFFGIPEFKPEDSYGSCLVVVPSSSRRSPRACARPTANSCSPGSPG</sequence>
<evidence type="ECO:0000313" key="2">
    <source>
        <dbReference type="EMBL" id="MBB5823647.1"/>
    </source>
</evidence>
<dbReference type="RefSeq" id="WP_221207728.1">
    <property type="nucleotide sequence ID" value="NZ_JACHMP010000001.1"/>
</dbReference>